<dbReference type="Pfam" id="PF00069">
    <property type="entry name" value="Pkinase"/>
    <property type="match status" value="1"/>
</dbReference>
<sequence>MSSSSYLRIVERDPTGRYVRYTEKLGVGSWKIVYKGFDQVNGIEIAWSRIVITRRMSKCLKDIDNLCEEVCLLKCLEHENIVKCYHSWIDYRTKTIHMITELFTSTNLGHLIDKHKIVGNTAIKNWCIQILKGLAYLHSCNPPVIHRDLKSLNIFINGNSGVVKIGDLGLAVLLKPGSGVSGSVGTPEYMAPEIFRGNYNELVDIHSFGICVLEMVTREPNLYAECRRMEEIVEKVKAGIKPISLSRVTHPLIKNFIERCLAPAYMRPSANDLLNDPFLAPTTAGTSTIRTNLTLSLTQIHIQSEGSPFSITRNQVDRLLNPDLVMETYCDNKKLKLQGRIKDNGIIKMAFSITNDEQLKQVRNFEFEFSVETDKPYEYVVENIAIPLMLSTQGVKVATEIMIQLIAELQGETVTNTSKSSPSDEFFDAHQSPSHQNNKMPSCFAKMMASARRKF</sequence>
<protein>
    <recommendedName>
        <fullName evidence="1">non-specific serine/threonine protein kinase</fullName>
        <ecNumber evidence="1">2.7.11.1</ecNumber>
    </recommendedName>
</protein>
<dbReference type="SMART" id="SM00220">
    <property type="entry name" value="S_TKc"/>
    <property type="match status" value="1"/>
</dbReference>
<feature type="compositionally biased region" description="Polar residues" evidence="6">
    <location>
        <begin position="414"/>
        <end position="423"/>
    </location>
</feature>
<dbReference type="InterPro" id="IPR000719">
    <property type="entry name" value="Prot_kinase_dom"/>
</dbReference>
<dbReference type="PROSITE" id="PS50011">
    <property type="entry name" value="PROTEIN_KINASE_DOM"/>
    <property type="match status" value="1"/>
</dbReference>
<keyword evidence="3 9" id="KW-0808">Transferase</keyword>
<feature type="domain" description="Protein kinase" evidence="7">
    <location>
        <begin position="19"/>
        <end position="279"/>
    </location>
</feature>
<accession>A0A9R0IK52</accession>
<evidence type="ECO:0000313" key="9">
    <source>
        <dbReference type="RefSeq" id="XP_021850651.2"/>
    </source>
</evidence>
<dbReference type="SUPFAM" id="SSF56112">
    <property type="entry name" value="Protein kinase-like (PK-like)"/>
    <property type="match status" value="1"/>
</dbReference>
<dbReference type="Gene3D" id="1.10.510.10">
    <property type="entry name" value="Transferase(Phosphotransferase) domain 1"/>
    <property type="match status" value="1"/>
</dbReference>
<organism evidence="8 9">
    <name type="scientific">Spinacia oleracea</name>
    <name type="common">Spinach</name>
    <dbReference type="NCBI Taxonomy" id="3562"/>
    <lineage>
        <taxon>Eukaryota</taxon>
        <taxon>Viridiplantae</taxon>
        <taxon>Streptophyta</taxon>
        <taxon>Embryophyta</taxon>
        <taxon>Tracheophyta</taxon>
        <taxon>Spermatophyta</taxon>
        <taxon>Magnoliopsida</taxon>
        <taxon>eudicotyledons</taxon>
        <taxon>Gunneridae</taxon>
        <taxon>Pentapetalae</taxon>
        <taxon>Caryophyllales</taxon>
        <taxon>Chenopodiaceae</taxon>
        <taxon>Chenopodioideae</taxon>
        <taxon>Anserineae</taxon>
        <taxon>Spinacia</taxon>
    </lineage>
</organism>
<name>A0A9R0IK52_SPIOL</name>
<reference evidence="8" key="1">
    <citation type="journal article" date="2021" name="Nat. Commun.">
        <title>Genomic analyses provide insights into spinach domestication and the genetic basis of agronomic traits.</title>
        <authorList>
            <person name="Cai X."/>
            <person name="Sun X."/>
            <person name="Xu C."/>
            <person name="Sun H."/>
            <person name="Wang X."/>
            <person name="Ge C."/>
            <person name="Zhang Z."/>
            <person name="Wang Q."/>
            <person name="Fei Z."/>
            <person name="Jiao C."/>
            <person name="Wang Q."/>
        </authorList>
    </citation>
    <scope>NUCLEOTIDE SEQUENCE [LARGE SCALE GENOMIC DNA]</scope>
    <source>
        <strain evidence="8">cv. Varoflay</strain>
    </source>
</reference>
<keyword evidence="3 9" id="KW-0418">Kinase</keyword>
<dbReference type="Proteomes" id="UP000813463">
    <property type="component" value="Chromosome 5"/>
</dbReference>
<evidence type="ECO:0000256" key="3">
    <source>
        <dbReference type="ARBA" id="ARBA00022777"/>
    </source>
</evidence>
<dbReference type="GO" id="GO:0035556">
    <property type="term" value="P:intracellular signal transduction"/>
    <property type="evidence" value="ECO:0000318"/>
    <property type="project" value="GO_Central"/>
</dbReference>
<evidence type="ECO:0000256" key="4">
    <source>
        <dbReference type="ARBA" id="ARBA00047899"/>
    </source>
</evidence>
<evidence type="ECO:0000256" key="6">
    <source>
        <dbReference type="SAM" id="MobiDB-lite"/>
    </source>
</evidence>
<dbReference type="Gene3D" id="3.30.200.20">
    <property type="entry name" value="Phosphorylase Kinase, domain 1"/>
    <property type="match status" value="1"/>
</dbReference>
<evidence type="ECO:0000256" key="1">
    <source>
        <dbReference type="ARBA" id="ARBA00012513"/>
    </source>
</evidence>
<dbReference type="GO" id="GO:0004674">
    <property type="term" value="F:protein serine/threonine kinase activity"/>
    <property type="evidence" value="ECO:0000318"/>
    <property type="project" value="GO_Central"/>
</dbReference>
<evidence type="ECO:0000313" key="8">
    <source>
        <dbReference type="Proteomes" id="UP000813463"/>
    </source>
</evidence>
<dbReference type="GeneID" id="110790184"/>
<evidence type="ECO:0000259" key="7">
    <source>
        <dbReference type="PROSITE" id="PS50011"/>
    </source>
</evidence>
<keyword evidence="8" id="KW-1185">Reference proteome</keyword>
<comment type="catalytic activity">
    <reaction evidence="4">
        <text>L-threonyl-[protein] + ATP = O-phospho-L-threonyl-[protein] + ADP + H(+)</text>
        <dbReference type="Rhea" id="RHEA:46608"/>
        <dbReference type="Rhea" id="RHEA-COMP:11060"/>
        <dbReference type="Rhea" id="RHEA-COMP:11605"/>
        <dbReference type="ChEBI" id="CHEBI:15378"/>
        <dbReference type="ChEBI" id="CHEBI:30013"/>
        <dbReference type="ChEBI" id="CHEBI:30616"/>
        <dbReference type="ChEBI" id="CHEBI:61977"/>
        <dbReference type="ChEBI" id="CHEBI:456216"/>
        <dbReference type="EC" id="2.7.11.1"/>
    </reaction>
</comment>
<dbReference type="PANTHER" id="PTHR13902">
    <property type="entry name" value="SERINE/THREONINE-PROTEIN KINASE WNK WITH NO LYSINE -RELATED"/>
    <property type="match status" value="1"/>
</dbReference>
<keyword evidence="2" id="KW-0723">Serine/threonine-protein kinase</keyword>
<feature type="compositionally biased region" description="Polar residues" evidence="6">
    <location>
        <begin position="431"/>
        <end position="440"/>
    </location>
</feature>
<dbReference type="InterPro" id="IPR050588">
    <property type="entry name" value="WNK_Ser-Thr_kinase"/>
</dbReference>
<dbReference type="AlphaFoldDB" id="A0A9R0IK52"/>
<dbReference type="InterPro" id="IPR011009">
    <property type="entry name" value="Kinase-like_dom_sf"/>
</dbReference>
<evidence type="ECO:0000256" key="5">
    <source>
        <dbReference type="ARBA" id="ARBA00048679"/>
    </source>
</evidence>
<dbReference type="GO" id="GO:0005524">
    <property type="term" value="F:ATP binding"/>
    <property type="evidence" value="ECO:0007669"/>
    <property type="project" value="UniProtKB-KW"/>
</dbReference>
<reference evidence="9" key="2">
    <citation type="submission" date="2025-08" db="UniProtKB">
        <authorList>
            <consortium name="RefSeq"/>
        </authorList>
    </citation>
    <scope>IDENTIFICATION</scope>
    <source>
        <tissue evidence="9">Leaf</tissue>
    </source>
</reference>
<dbReference type="EC" id="2.7.11.1" evidence="1"/>
<comment type="catalytic activity">
    <reaction evidence="5">
        <text>L-seryl-[protein] + ATP = O-phospho-L-seryl-[protein] + ADP + H(+)</text>
        <dbReference type="Rhea" id="RHEA:17989"/>
        <dbReference type="Rhea" id="RHEA-COMP:9863"/>
        <dbReference type="Rhea" id="RHEA-COMP:11604"/>
        <dbReference type="ChEBI" id="CHEBI:15378"/>
        <dbReference type="ChEBI" id="CHEBI:29999"/>
        <dbReference type="ChEBI" id="CHEBI:30616"/>
        <dbReference type="ChEBI" id="CHEBI:83421"/>
        <dbReference type="ChEBI" id="CHEBI:456216"/>
        <dbReference type="EC" id="2.7.11.1"/>
    </reaction>
</comment>
<feature type="region of interest" description="Disordered" evidence="6">
    <location>
        <begin position="414"/>
        <end position="441"/>
    </location>
</feature>
<dbReference type="KEGG" id="soe:110790184"/>
<evidence type="ECO:0000256" key="2">
    <source>
        <dbReference type="ARBA" id="ARBA00022527"/>
    </source>
</evidence>
<dbReference type="RefSeq" id="XP_021850651.2">
    <property type="nucleotide sequence ID" value="XM_021994959.2"/>
</dbReference>
<dbReference type="GO" id="GO:0005737">
    <property type="term" value="C:cytoplasm"/>
    <property type="evidence" value="ECO:0000318"/>
    <property type="project" value="GO_Central"/>
</dbReference>
<dbReference type="InterPro" id="IPR008271">
    <property type="entry name" value="Ser/Thr_kinase_AS"/>
</dbReference>
<dbReference type="PROSITE" id="PS00108">
    <property type="entry name" value="PROTEIN_KINASE_ST"/>
    <property type="match status" value="1"/>
</dbReference>
<proteinExistence type="predicted"/>
<gene>
    <name evidence="9" type="primary">LOC110790184</name>
</gene>